<feature type="domain" description="UBA" evidence="3">
    <location>
        <begin position="250"/>
        <end position="294"/>
    </location>
</feature>
<feature type="compositionally biased region" description="Polar residues" evidence="2">
    <location>
        <begin position="375"/>
        <end position="386"/>
    </location>
</feature>
<dbReference type="InterPro" id="IPR011990">
    <property type="entry name" value="TPR-like_helical_dom_sf"/>
</dbReference>
<dbReference type="SUPFAM" id="SSF48452">
    <property type="entry name" value="TPR-like"/>
    <property type="match status" value="1"/>
</dbReference>
<gene>
    <name evidence="4" type="ORF">TSTA_118220</name>
</gene>
<feature type="compositionally biased region" description="Basic and acidic residues" evidence="2">
    <location>
        <begin position="86"/>
        <end position="104"/>
    </location>
</feature>
<dbReference type="EMBL" id="EQ962655">
    <property type="protein sequence ID" value="EED18052.1"/>
    <property type="molecule type" value="Genomic_DNA"/>
</dbReference>
<keyword evidence="1" id="KW-0175">Coiled coil</keyword>
<accession>B8M9Q0</accession>
<dbReference type="SUPFAM" id="SSF46565">
    <property type="entry name" value="Chaperone J-domain"/>
    <property type="match status" value="1"/>
</dbReference>
<dbReference type="PROSITE" id="PS50030">
    <property type="entry name" value="UBA"/>
    <property type="match status" value="1"/>
</dbReference>
<dbReference type="VEuPathDB" id="FungiDB:TSTA_118220"/>
<reference evidence="5" key="1">
    <citation type="journal article" date="2015" name="Genome Announc.">
        <title>Genome sequence of the AIDS-associated pathogen Penicillium marneffei (ATCC18224) and its near taxonomic relative Talaromyces stipitatus (ATCC10500).</title>
        <authorList>
            <person name="Nierman W.C."/>
            <person name="Fedorova-Abrams N.D."/>
            <person name="Andrianopoulos A."/>
        </authorList>
    </citation>
    <scope>NUCLEOTIDE SEQUENCE [LARGE SCALE GENOMIC DNA]</scope>
    <source>
        <strain evidence="5">ATCC 10500 / CBS 375.48 / QM 6759 / NRRL 1006</strain>
    </source>
</reference>
<dbReference type="eggNOG" id="KOG1124">
    <property type="taxonomic scope" value="Eukaryota"/>
</dbReference>
<evidence type="ECO:0000259" key="3">
    <source>
        <dbReference type="PROSITE" id="PS50030"/>
    </source>
</evidence>
<feature type="compositionally biased region" description="Low complexity" evidence="2">
    <location>
        <begin position="448"/>
        <end position="458"/>
    </location>
</feature>
<feature type="compositionally biased region" description="Basic and acidic residues" evidence="2">
    <location>
        <begin position="503"/>
        <end position="512"/>
    </location>
</feature>
<dbReference type="RefSeq" id="XP_002482044.1">
    <property type="nucleotide sequence ID" value="XM_002481999.1"/>
</dbReference>
<dbReference type="Proteomes" id="UP000001745">
    <property type="component" value="Unassembled WGS sequence"/>
</dbReference>
<dbReference type="GO" id="GO:0072318">
    <property type="term" value="P:clathrin coat disassembly"/>
    <property type="evidence" value="ECO:0007669"/>
    <property type="project" value="TreeGrafter"/>
</dbReference>
<dbReference type="PANTHER" id="PTHR23172">
    <property type="entry name" value="AUXILIN/CYCLIN G-ASSOCIATED KINASE-RELATED"/>
    <property type="match status" value="1"/>
</dbReference>
<feature type="compositionally biased region" description="Polar residues" evidence="2">
    <location>
        <begin position="61"/>
        <end position="72"/>
    </location>
</feature>
<dbReference type="PANTHER" id="PTHR23172:SF19">
    <property type="entry name" value="J DOMAIN-CONTAINING PROTEIN"/>
    <property type="match status" value="1"/>
</dbReference>
<dbReference type="FunFam" id="1.10.287.110:FF:000002">
    <property type="entry name" value="putative tyrosine-protein phosphatase auxilin isoform X2"/>
    <property type="match status" value="1"/>
</dbReference>
<evidence type="ECO:0000313" key="5">
    <source>
        <dbReference type="Proteomes" id="UP000001745"/>
    </source>
</evidence>
<feature type="compositionally biased region" description="Low complexity" evidence="2">
    <location>
        <begin position="230"/>
        <end position="247"/>
    </location>
</feature>
<dbReference type="GO" id="GO:0031982">
    <property type="term" value="C:vesicle"/>
    <property type="evidence" value="ECO:0007669"/>
    <property type="project" value="TreeGrafter"/>
</dbReference>
<evidence type="ECO:0000313" key="4">
    <source>
        <dbReference type="EMBL" id="EED18052.1"/>
    </source>
</evidence>
<name>B8M9Q0_TALSN</name>
<feature type="compositionally biased region" description="Low complexity" evidence="2">
    <location>
        <begin position="746"/>
        <end position="765"/>
    </location>
</feature>
<keyword evidence="5" id="KW-1185">Reference proteome</keyword>
<feature type="region of interest" description="Disordered" evidence="2">
    <location>
        <begin position="295"/>
        <end position="359"/>
    </location>
</feature>
<dbReference type="PhylomeDB" id="B8M9Q0"/>
<feature type="compositionally biased region" description="Polar residues" evidence="2">
    <location>
        <begin position="201"/>
        <end position="214"/>
    </location>
</feature>
<evidence type="ECO:0000256" key="1">
    <source>
        <dbReference type="SAM" id="Coils"/>
    </source>
</evidence>
<feature type="compositionally biased region" description="Polar residues" evidence="2">
    <location>
        <begin position="160"/>
        <end position="184"/>
    </location>
</feature>
<feature type="compositionally biased region" description="Basic and acidic residues" evidence="2">
    <location>
        <begin position="248"/>
        <end position="258"/>
    </location>
</feature>
<dbReference type="OrthoDB" id="1717591at2759"/>
<dbReference type="GeneID" id="8099746"/>
<feature type="compositionally biased region" description="Basic and acidic residues" evidence="2">
    <location>
        <begin position="309"/>
        <end position="324"/>
    </location>
</feature>
<dbReference type="InterPro" id="IPR015940">
    <property type="entry name" value="UBA"/>
</dbReference>
<dbReference type="GO" id="GO:0072583">
    <property type="term" value="P:clathrin-dependent endocytosis"/>
    <property type="evidence" value="ECO:0007669"/>
    <property type="project" value="TreeGrafter"/>
</dbReference>
<feature type="compositionally biased region" description="Basic and acidic residues" evidence="2">
    <location>
        <begin position="336"/>
        <end position="356"/>
    </location>
</feature>
<organism evidence="4 5">
    <name type="scientific">Talaromyces stipitatus (strain ATCC 10500 / CBS 375.48 / QM 6759 / NRRL 1006)</name>
    <name type="common">Penicillium stipitatum</name>
    <dbReference type="NCBI Taxonomy" id="441959"/>
    <lineage>
        <taxon>Eukaryota</taxon>
        <taxon>Fungi</taxon>
        <taxon>Dikarya</taxon>
        <taxon>Ascomycota</taxon>
        <taxon>Pezizomycotina</taxon>
        <taxon>Eurotiomycetes</taxon>
        <taxon>Eurotiomycetidae</taxon>
        <taxon>Eurotiales</taxon>
        <taxon>Trichocomaceae</taxon>
        <taxon>Talaromyces</taxon>
        <taxon>Talaromyces sect. Talaromyces</taxon>
    </lineage>
</organism>
<dbReference type="InterPro" id="IPR036869">
    <property type="entry name" value="J_dom_sf"/>
</dbReference>
<dbReference type="SMART" id="SM00165">
    <property type="entry name" value="UBA"/>
    <property type="match status" value="1"/>
</dbReference>
<feature type="coiled-coil region" evidence="1">
    <location>
        <begin position="785"/>
        <end position="812"/>
    </location>
</feature>
<feature type="compositionally biased region" description="Polar residues" evidence="2">
    <location>
        <begin position="766"/>
        <end position="778"/>
    </location>
</feature>
<feature type="compositionally biased region" description="Basic and acidic residues" evidence="2">
    <location>
        <begin position="408"/>
        <end position="424"/>
    </location>
</feature>
<dbReference type="InParanoid" id="B8M9Q0"/>
<proteinExistence type="predicted"/>
<feature type="compositionally biased region" description="Polar residues" evidence="2">
    <location>
        <begin position="513"/>
        <end position="527"/>
    </location>
</feature>
<dbReference type="Pfam" id="PF22562">
    <property type="entry name" value="UBA_7"/>
    <property type="match status" value="1"/>
</dbReference>
<feature type="compositionally biased region" description="Low complexity" evidence="2">
    <location>
        <begin position="73"/>
        <end position="85"/>
    </location>
</feature>
<feature type="region of interest" description="Disordered" evidence="2">
    <location>
        <begin position="375"/>
        <end position="597"/>
    </location>
</feature>
<feature type="region of interest" description="Disordered" evidence="2">
    <location>
        <begin position="746"/>
        <end position="784"/>
    </location>
</feature>
<dbReference type="Gene3D" id="1.10.287.110">
    <property type="entry name" value="DnaJ domain"/>
    <property type="match status" value="1"/>
</dbReference>
<dbReference type="AlphaFoldDB" id="B8M9Q0"/>
<dbReference type="FunFam" id="1.25.40.10:FF:000354">
    <property type="entry name" value="UBA domain-containing protein 7"/>
    <property type="match status" value="1"/>
</dbReference>
<dbReference type="InterPro" id="IPR009060">
    <property type="entry name" value="UBA-like_sf"/>
</dbReference>
<feature type="region of interest" description="Disordered" evidence="2">
    <location>
        <begin position="1"/>
        <end position="278"/>
    </location>
</feature>
<dbReference type="Gene3D" id="1.25.40.10">
    <property type="entry name" value="Tetratricopeptide repeat domain"/>
    <property type="match status" value="1"/>
</dbReference>
<dbReference type="eggNOG" id="KOG0431">
    <property type="taxonomic scope" value="Eukaryota"/>
</dbReference>
<evidence type="ECO:0000256" key="2">
    <source>
        <dbReference type="SAM" id="MobiDB-lite"/>
    </source>
</evidence>
<dbReference type="STRING" id="441959.B8M9Q0"/>
<feature type="compositionally biased region" description="Polar residues" evidence="2">
    <location>
        <begin position="110"/>
        <end position="122"/>
    </location>
</feature>
<dbReference type="GO" id="GO:0005737">
    <property type="term" value="C:cytoplasm"/>
    <property type="evidence" value="ECO:0007669"/>
    <property type="project" value="TreeGrafter"/>
</dbReference>
<dbReference type="HOGENOM" id="CLU_005723_0_0_1"/>
<sequence length="907" mass="98768">MDDLAGLSWTPKSNESNNKPPPMSSGSMNTMRIPPIQARPTPPPSSNGHSSNPPSKPATPANDSFANLVSFGSSNSNNKNLSLLEQQKKLQEEKAKQEAEKRSQYEAQYGGQNAQFWDNLAQNRRVASPAPAPAPAPARAASPDEDDILAAFNSAAPVDASTNFPIPSRSTTQSPLDQAINQPASKAGFDDDDDPFGLGTMKQSRPTAVQISTQDNDDDDFLGLLGKPVSEAAPARAKSKSPAPSSQPHEEDPRDRAVAELVDMGFPPGKAAEALQNTESGADVQAAVGWLLNQAHAESRQKSRSRAGFPHEEHPPRNREDQRPRKQNVPSWMRESGSERHRGDSRSPQPHERDVGELAASFGNSLFKTANSLWKQGSKKVQQAVQEFNHDADPNQPRWMREAVSARVTEDRGARPKVPQKDVPRGGAAPEQAANITDEALLLESDASRPARTAPRRPGSVEPRHPQPAPFTEAPNERRENKNPFLRQPQAQPQQPQPPQQPRRQEFVRDVKSQLTRTALEEQSAQAYVSPARRRRPQQQQTSPPPTEDNSIDLLDSSKPKTPVPTKPPAQAPIPRASKPSTPIPSRTKAPARTIPPVSQSALLLSYKDRESGNEAYKRGDYGAAHEAFTRALSHLPKDHPVTILVLSNRAMTALKIGEPKVAISDADTILAFIGPAKGEGESIEPGNGQASKPMKDFFGKALMRKAEALEHLERWSDAAQTWKQAVEAGHGGSTSIQGRNRCEKAAGISKPAPAAARPTAPRKPQSTPRTSALSDLSGQRAAPTAEAVTRLRAANEAAERADEEKLALTDSVDAKIMAWRDGKQDNLRALLGSLENVLWPESGWKRINMSELILANKVKIQYMKGIAKVHPDKIPTNATTEQRMIAGAVFSTLNEAWDKFRQENNL</sequence>
<feature type="compositionally biased region" description="Pro residues" evidence="2">
    <location>
        <begin position="562"/>
        <end position="572"/>
    </location>
</feature>
<dbReference type="Gene3D" id="1.10.8.10">
    <property type="entry name" value="DNA helicase RuvA subunit, C-terminal domain"/>
    <property type="match status" value="1"/>
</dbReference>
<dbReference type="OMA" id="GMHELVM"/>
<protein>
    <submittedName>
        <fullName evidence="4">UBA/TS-N domain protein</fullName>
    </submittedName>
</protein>
<dbReference type="GO" id="GO:0030276">
    <property type="term" value="F:clathrin binding"/>
    <property type="evidence" value="ECO:0007669"/>
    <property type="project" value="TreeGrafter"/>
</dbReference>
<dbReference type="SUPFAM" id="SSF46934">
    <property type="entry name" value="UBA-like"/>
    <property type="match status" value="1"/>
</dbReference>